<dbReference type="Gene3D" id="3.40.50.150">
    <property type="entry name" value="Vaccinia Virus protein VP39"/>
    <property type="match status" value="1"/>
</dbReference>
<dbReference type="Proteomes" id="UP000615687">
    <property type="component" value="Unassembled WGS sequence"/>
</dbReference>
<comment type="caution">
    <text evidence="2">The sequence shown here is derived from an EMBL/GenBank/DDBJ whole genome shotgun (WGS) entry which is preliminary data.</text>
</comment>
<feature type="domain" description="Methyltransferase" evidence="1">
    <location>
        <begin position="48"/>
        <end position="148"/>
    </location>
</feature>
<dbReference type="EMBL" id="JACYXJ010000006">
    <property type="protein sequence ID" value="MBD8877914.1"/>
    <property type="molecule type" value="Genomic_DNA"/>
</dbReference>
<dbReference type="InterPro" id="IPR041698">
    <property type="entry name" value="Methyltransf_25"/>
</dbReference>
<name>A0ABR9CDF9_9HYPH</name>
<dbReference type="PANTHER" id="PTHR43667">
    <property type="entry name" value="CYCLOPROPANE-FATTY-ACYL-PHOSPHOLIPID SYNTHASE"/>
    <property type="match status" value="1"/>
</dbReference>
<dbReference type="PANTHER" id="PTHR43667:SF2">
    <property type="entry name" value="FATTY ACID C-METHYL TRANSFERASE"/>
    <property type="match status" value="1"/>
</dbReference>
<dbReference type="InterPro" id="IPR029063">
    <property type="entry name" value="SAM-dependent_MTases_sf"/>
</dbReference>
<dbReference type="InterPro" id="IPR050723">
    <property type="entry name" value="CFA/CMAS"/>
</dbReference>
<dbReference type="Pfam" id="PF13649">
    <property type="entry name" value="Methyltransf_25"/>
    <property type="match status" value="1"/>
</dbReference>
<evidence type="ECO:0000259" key="1">
    <source>
        <dbReference type="Pfam" id="PF13649"/>
    </source>
</evidence>
<evidence type="ECO:0000313" key="2">
    <source>
        <dbReference type="EMBL" id="MBD8877914.1"/>
    </source>
</evidence>
<proteinExistence type="predicted"/>
<sequence length="227" mass="25321">MSVTAETAQLMDAVYRNQRHVYDLTRKYYLLGRDLLIDRLEPPFGANVLELGCGTGRNLIEAANRFPNAHFFGVDISQEMLDTAQRNIDKAGLSNRIRLARGDASDPAAADPFRITSFDRVFYSYTLSMIPVWREALQAGAARLAPDGRISVVDFGQQERLPASFKALLFAWLRGFHVTPRADLETVLSEIAEKSGRSQSFTPLYRGYAHYAEIGPSPEGLYSPATK</sequence>
<dbReference type="GO" id="GO:0032259">
    <property type="term" value="P:methylation"/>
    <property type="evidence" value="ECO:0007669"/>
    <property type="project" value="UniProtKB-KW"/>
</dbReference>
<accession>A0ABR9CDF9</accession>
<organism evidence="2 3">
    <name type="scientific">Roseibium polysiphoniae</name>
    <dbReference type="NCBI Taxonomy" id="2571221"/>
    <lineage>
        <taxon>Bacteria</taxon>
        <taxon>Pseudomonadati</taxon>
        <taxon>Pseudomonadota</taxon>
        <taxon>Alphaproteobacteria</taxon>
        <taxon>Hyphomicrobiales</taxon>
        <taxon>Stappiaceae</taxon>
        <taxon>Roseibium</taxon>
    </lineage>
</organism>
<dbReference type="RefSeq" id="WP_192110370.1">
    <property type="nucleotide sequence ID" value="NZ_JACYXJ010000006.1"/>
</dbReference>
<evidence type="ECO:0000313" key="3">
    <source>
        <dbReference type="Proteomes" id="UP000615687"/>
    </source>
</evidence>
<keyword evidence="2" id="KW-0489">Methyltransferase</keyword>
<keyword evidence="2" id="KW-0808">Transferase</keyword>
<dbReference type="CDD" id="cd02440">
    <property type="entry name" value="AdoMet_MTases"/>
    <property type="match status" value="1"/>
</dbReference>
<reference evidence="2 3" key="1">
    <citation type="submission" date="2020-09" db="EMBL/GenBank/DDBJ databases">
        <title>The genome sequence of type strain Labrenzia polysiphoniae KACC 19711.</title>
        <authorList>
            <person name="Liu Y."/>
        </authorList>
    </citation>
    <scope>NUCLEOTIDE SEQUENCE [LARGE SCALE GENOMIC DNA]</scope>
    <source>
        <strain evidence="2 3">KACC 19711</strain>
    </source>
</reference>
<protein>
    <submittedName>
        <fullName evidence="2">Class I SAM-dependent methyltransferase</fullName>
    </submittedName>
</protein>
<dbReference type="GO" id="GO:0008168">
    <property type="term" value="F:methyltransferase activity"/>
    <property type="evidence" value="ECO:0007669"/>
    <property type="project" value="UniProtKB-KW"/>
</dbReference>
<gene>
    <name evidence="2" type="ORF">IG617_16595</name>
</gene>
<dbReference type="SUPFAM" id="SSF53335">
    <property type="entry name" value="S-adenosyl-L-methionine-dependent methyltransferases"/>
    <property type="match status" value="1"/>
</dbReference>
<keyword evidence="3" id="KW-1185">Reference proteome</keyword>